<dbReference type="GO" id="GO:0005886">
    <property type="term" value="C:plasma membrane"/>
    <property type="evidence" value="ECO:0007669"/>
    <property type="project" value="UniProtKB-SubCell"/>
</dbReference>
<keyword evidence="9" id="KW-1185">Reference proteome</keyword>
<dbReference type="AlphaFoldDB" id="A0A1G4T3J0"/>
<sequence length="406" mass="42110">MTPAPAKSATAGGALEVLLAFLWLGLTSFGGPIAHLGYFRRAFVQKRNWLSEDEYADLVALCQFLPGPASSQTGLLIGLHRAGAWGALAAWTGFTLPSALLMFACSVLAPGLKGPVALSAIHGLKLVAVAVVAQAVWSMAGRLCPDRRRAAIALAAFLIILLVASPVTQLLAIAGGAICGFLLCRDIRDISTSAVHPPVRRRTGIAAAVIFIGLLAGLSLAASLYPGHTPWALANIFYKSGTLVFGGGHVVLPLLRDALVPVGWIGDDAFLAGYGAAQAMPGPLFTFAAYLGGTVVSPWNPALIAALALVMLFLPGVLLVVAVYPFWSRLGHNLVARAVLAGVNAAVVGILGAALYNPVWTSAIFGPGDVAIAVAGFLLLEKWHTPPLLVVGLCIGASMLRMYLGF</sequence>
<dbReference type="InterPro" id="IPR014047">
    <property type="entry name" value="Chr_Tranpt_l_chain"/>
</dbReference>
<dbReference type="EMBL" id="FMTS01000006">
    <property type="protein sequence ID" value="SCW75757.1"/>
    <property type="molecule type" value="Genomic_DNA"/>
</dbReference>
<feature type="transmembrane region" description="Helical" evidence="7">
    <location>
        <begin position="85"/>
        <end position="109"/>
    </location>
</feature>
<feature type="transmembrane region" description="Helical" evidence="7">
    <location>
        <begin position="203"/>
        <end position="224"/>
    </location>
</feature>
<proteinExistence type="inferred from homology"/>
<dbReference type="Proteomes" id="UP000199150">
    <property type="component" value="Unassembled WGS sequence"/>
</dbReference>
<keyword evidence="3" id="KW-1003">Cell membrane</keyword>
<evidence type="ECO:0000256" key="3">
    <source>
        <dbReference type="ARBA" id="ARBA00022475"/>
    </source>
</evidence>
<name>A0A1G4T3J0_9CAUL</name>
<feature type="transmembrane region" description="Helical" evidence="7">
    <location>
        <begin position="334"/>
        <end position="356"/>
    </location>
</feature>
<feature type="transmembrane region" description="Helical" evidence="7">
    <location>
        <begin position="236"/>
        <end position="255"/>
    </location>
</feature>
<evidence type="ECO:0000256" key="5">
    <source>
        <dbReference type="ARBA" id="ARBA00022989"/>
    </source>
</evidence>
<keyword evidence="5 7" id="KW-1133">Transmembrane helix</keyword>
<organism evidence="8 9">
    <name type="scientific">Asticcacaulis taihuensis</name>
    <dbReference type="NCBI Taxonomy" id="260084"/>
    <lineage>
        <taxon>Bacteria</taxon>
        <taxon>Pseudomonadati</taxon>
        <taxon>Pseudomonadota</taxon>
        <taxon>Alphaproteobacteria</taxon>
        <taxon>Caulobacterales</taxon>
        <taxon>Caulobacteraceae</taxon>
        <taxon>Asticcacaulis</taxon>
    </lineage>
</organism>
<feature type="transmembrane region" description="Helical" evidence="7">
    <location>
        <begin position="302"/>
        <end position="327"/>
    </location>
</feature>
<evidence type="ECO:0000313" key="9">
    <source>
        <dbReference type="Proteomes" id="UP000199150"/>
    </source>
</evidence>
<evidence type="ECO:0000256" key="4">
    <source>
        <dbReference type="ARBA" id="ARBA00022692"/>
    </source>
</evidence>
<dbReference type="STRING" id="260084.SAMN02927928_3204"/>
<keyword evidence="6 7" id="KW-0472">Membrane</keyword>
<dbReference type="PANTHER" id="PTHR33567:SF3">
    <property type="entry name" value="CHROMATE ION TRANSPORTER (EUROFUNG)"/>
    <property type="match status" value="1"/>
</dbReference>
<dbReference type="InterPro" id="IPR003370">
    <property type="entry name" value="Chromate_transpt"/>
</dbReference>
<feature type="transmembrane region" description="Helical" evidence="7">
    <location>
        <begin position="152"/>
        <end position="183"/>
    </location>
</feature>
<evidence type="ECO:0000256" key="2">
    <source>
        <dbReference type="ARBA" id="ARBA00005262"/>
    </source>
</evidence>
<evidence type="ECO:0000256" key="6">
    <source>
        <dbReference type="ARBA" id="ARBA00023136"/>
    </source>
</evidence>
<dbReference type="NCBIfam" id="TIGR00937">
    <property type="entry name" value="2A51"/>
    <property type="match status" value="1"/>
</dbReference>
<comment type="subcellular location">
    <subcellularLocation>
        <location evidence="1">Cell membrane</location>
        <topology evidence="1">Multi-pass membrane protein</topology>
    </subcellularLocation>
</comment>
<gene>
    <name evidence="8" type="ORF">SAMN02927928_3204</name>
</gene>
<dbReference type="OrthoDB" id="8969999at2"/>
<feature type="transmembrane region" description="Helical" evidence="7">
    <location>
        <begin position="387"/>
        <end position="404"/>
    </location>
</feature>
<dbReference type="PIRSF" id="PIRSF004810">
    <property type="entry name" value="ChrA"/>
    <property type="match status" value="1"/>
</dbReference>
<dbReference type="PANTHER" id="PTHR33567">
    <property type="entry name" value="CHROMATE ION TRANSPORTER (EUROFUNG)"/>
    <property type="match status" value="1"/>
</dbReference>
<reference evidence="9" key="1">
    <citation type="submission" date="2016-10" db="EMBL/GenBank/DDBJ databases">
        <authorList>
            <person name="Varghese N."/>
            <person name="Submissions S."/>
        </authorList>
    </citation>
    <scope>NUCLEOTIDE SEQUENCE [LARGE SCALE GENOMIC DNA]</scope>
    <source>
        <strain evidence="9">CGMCC 1.3431</strain>
    </source>
</reference>
<evidence type="ECO:0000256" key="1">
    <source>
        <dbReference type="ARBA" id="ARBA00004651"/>
    </source>
</evidence>
<comment type="similarity">
    <text evidence="2">Belongs to the chromate ion transporter (CHR) (TC 2.A.51) family.</text>
</comment>
<dbReference type="RefSeq" id="WP_090649992.1">
    <property type="nucleotide sequence ID" value="NZ_CBCRYE010000005.1"/>
</dbReference>
<evidence type="ECO:0000313" key="8">
    <source>
        <dbReference type="EMBL" id="SCW75757.1"/>
    </source>
</evidence>
<keyword evidence="4 7" id="KW-0812">Transmembrane</keyword>
<feature type="transmembrane region" description="Helical" evidence="7">
    <location>
        <begin position="20"/>
        <end position="39"/>
    </location>
</feature>
<feature type="transmembrane region" description="Helical" evidence="7">
    <location>
        <begin position="362"/>
        <end position="380"/>
    </location>
</feature>
<evidence type="ECO:0000256" key="7">
    <source>
        <dbReference type="SAM" id="Phobius"/>
    </source>
</evidence>
<dbReference type="GO" id="GO:0015109">
    <property type="term" value="F:chromate transmembrane transporter activity"/>
    <property type="evidence" value="ECO:0007669"/>
    <property type="project" value="InterPro"/>
</dbReference>
<feature type="transmembrane region" description="Helical" evidence="7">
    <location>
        <begin position="121"/>
        <end position="140"/>
    </location>
</feature>
<protein>
    <submittedName>
        <fullName evidence="8">Chromate transporter</fullName>
    </submittedName>
</protein>
<accession>A0A1G4T3J0</accession>
<dbReference type="Pfam" id="PF02417">
    <property type="entry name" value="Chromate_transp"/>
    <property type="match status" value="2"/>
</dbReference>